<comment type="caution">
    <text evidence="4">The sequence shown here is derived from an EMBL/GenBank/DDBJ whole genome shotgun (WGS) entry which is preliminary data.</text>
</comment>
<keyword evidence="5" id="KW-1185">Reference proteome</keyword>
<evidence type="ECO:0000313" key="5">
    <source>
        <dbReference type="Proteomes" id="UP000580474"/>
    </source>
</evidence>
<dbReference type="InterPro" id="IPR016181">
    <property type="entry name" value="Acyl_CoA_acyltransferase"/>
</dbReference>
<dbReference type="Gene3D" id="3.40.630.30">
    <property type="match status" value="1"/>
</dbReference>
<feature type="domain" description="N-acetyltransferase" evidence="3">
    <location>
        <begin position="21"/>
        <end position="163"/>
    </location>
</feature>
<dbReference type="CDD" id="cd04301">
    <property type="entry name" value="NAT_SF"/>
    <property type="match status" value="1"/>
</dbReference>
<evidence type="ECO:0000256" key="1">
    <source>
        <dbReference type="ARBA" id="ARBA00022679"/>
    </source>
</evidence>
<dbReference type="Pfam" id="PF00583">
    <property type="entry name" value="Acetyltransf_1"/>
    <property type="match status" value="1"/>
</dbReference>
<evidence type="ECO:0000256" key="2">
    <source>
        <dbReference type="ARBA" id="ARBA00023315"/>
    </source>
</evidence>
<protein>
    <submittedName>
        <fullName evidence="4">GNAT superfamily N-acetyltransferase</fullName>
    </submittedName>
</protein>
<keyword evidence="2" id="KW-0012">Acyltransferase</keyword>
<gene>
    <name evidence="4" type="ORF">BJ969_004658</name>
</gene>
<dbReference type="SUPFAM" id="SSF55729">
    <property type="entry name" value="Acyl-CoA N-acyltransferases (Nat)"/>
    <property type="match status" value="1"/>
</dbReference>
<accession>A0A840NI67</accession>
<dbReference type="Proteomes" id="UP000580474">
    <property type="component" value="Unassembled WGS sequence"/>
</dbReference>
<proteinExistence type="predicted"/>
<dbReference type="PROSITE" id="PS51186">
    <property type="entry name" value="GNAT"/>
    <property type="match status" value="1"/>
</dbReference>
<reference evidence="4 5" key="1">
    <citation type="submission" date="2020-08" db="EMBL/GenBank/DDBJ databases">
        <title>Sequencing the genomes of 1000 actinobacteria strains.</title>
        <authorList>
            <person name="Klenk H.-P."/>
        </authorList>
    </citation>
    <scope>NUCLEOTIDE SEQUENCE [LARGE SCALE GENOMIC DNA]</scope>
    <source>
        <strain evidence="4 5">DSM 45582</strain>
    </source>
</reference>
<dbReference type="RefSeq" id="WP_184482016.1">
    <property type="nucleotide sequence ID" value="NZ_JACHIV010000001.1"/>
</dbReference>
<evidence type="ECO:0000313" key="4">
    <source>
        <dbReference type="EMBL" id="MBB5071570.1"/>
    </source>
</evidence>
<dbReference type="PANTHER" id="PTHR43877:SF2">
    <property type="entry name" value="AMINOALKYLPHOSPHONATE N-ACETYLTRANSFERASE-RELATED"/>
    <property type="match status" value="1"/>
</dbReference>
<dbReference type="EMBL" id="JACHIV010000001">
    <property type="protein sequence ID" value="MBB5071570.1"/>
    <property type="molecule type" value="Genomic_DNA"/>
</dbReference>
<evidence type="ECO:0000259" key="3">
    <source>
        <dbReference type="PROSITE" id="PS51186"/>
    </source>
</evidence>
<organism evidence="4 5">
    <name type="scientific">Saccharopolyspora gloriosae</name>
    <dbReference type="NCBI Taxonomy" id="455344"/>
    <lineage>
        <taxon>Bacteria</taxon>
        <taxon>Bacillati</taxon>
        <taxon>Actinomycetota</taxon>
        <taxon>Actinomycetes</taxon>
        <taxon>Pseudonocardiales</taxon>
        <taxon>Pseudonocardiaceae</taxon>
        <taxon>Saccharopolyspora</taxon>
    </lineage>
</organism>
<dbReference type="PANTHER" id="PTHR43877">
    <property type="entry name" value="AMINOALKYLPHOSPHONATE N-ACETYLTRANSFERASE-RELATED-RELATED"/>
    <property type="match status" value="1"/>
</dbReference>
<dbReference type="GO" id="GO:0016747">
    <property type="term" value="F:acyltransferase activity, transferring groups other than amino-acyl groups"/>
    <property type="evidence" value="ECO:0007669"/>
    <property type="project" value="InterPro"/>
</dbReference>
<dbReference type="InterPro" id="IPR000182">
    <property type="entry name" value="GNAT_dom"/>
</dbReference>
<sequence>MKDASPGSGQFTITPEPIDGADSRAALEQYVGELARLFPAGFDPGRAAPPEPGDFTPPRGYFLLVRDAAGEARGCGAVRVAEGGFAEIRRMWISPALRGQGAGRALLADLELHASKLGCEVVRLDTAAELRAARSLYASAGYVEIPAYNDNEYARHWFEKSLV</sequence>
<dbReference type="AlphaFoldDB" id="A0A840NI67"/>
<dbReference type="InterPro" id="IPR050832">
    <property type="entry name" value="Bact_Acetyltransf"/>
</dbReference>
<name>A0A840NI67_9PSEU</name>
<keyword evidence="1 4" id="KW-0808">Transferase</keyword>